<organism evidence="13 14">
    <name type="scientific">Campylobacter portucalensis</name>
    <dbReference type="NCBI Taxonomy" id="2608384"/>
    <lineage>
        <taxon>Bacteria</taxon>
        <taxon>Pseudomonadati</taxon>
        <taxon>Campylobacterota</taxon>
        <taxon>Epsilonproteobacteria</taxon>
        <taxon>Campylobacterales</taxon>
        <taxon>Campylobacteraceae</taxon>
        <taxon>Campylobacter</taxon>
    </lineage>
</organism>
<dbReference type="SUPFAM" id="SSF54675">
    <property type="entry name" value="Nicotinate/Quinolinate PRTase N-terminal domain-like"/>
    <property type="match status" value="1"/>
</dbReference>
<dbReference type="InterPro" id="IPR040727">
    <property type="entry name" value="NAPRTase_N"/>
</dbReference>
<dbReference type="Gene3D" id="3.20.140.10">
    <property type="entry name" value="nicotinate phosphoribosyltransferase"/>
    <property type="match status" value="1"/>
</dbReference>
<dbReference type="NCBIfam" id="TIGR01513">
    <property type="entry name" value="NAPRTase_put"/>
    <property type="match status" value="1"/>
</dbReference>
<evidence type="ECO:0000259" key="11">
    <source>
        <dbReference type="Pfam" id="PF17767"/>
    </source>
</evidence>
<dbReference type="GO" id="GO:0004516">
    <property type="term" value="F:nicotinate phosphoribosyltransferase activity"/>
    <property type="evidence" value="ECO:0007669"/>
    <property type="project" value="UniProtKB-UniRule"/>
</dbReference>
<dbReference type="InterPro" id="IPR007229">
    <property type="entry name" value="Nic_PRibTrfase-Fam"/>
</dbReference>
<feature type="domain" description="Nicotinate/nicotinamide phosphoribosyltransferase" evidence="10">
    <location>
        <begin position="149"/>
        <end position="338"/>
    </location>
</feature>
<comment type="caution">
    <text evidence="13">The sequence shown here is derived from an EMBL/GenBank/DDBJ whole genome shotgun (WGS) entry which is preliminary data.</text>
</comment>
<keyword evidence="5 9" id="KW-0436">Ligase</keyword>
<dbReference type="Pfam" id="PF17767">
    <property type="entry name" value="NAPRTase_N"/>
    <property type="match status" value="1"/>
</dbReference>
<dbReference type="Pfam" id="PF04095">
    <property type="entry name" value="NAPRTase"/>
    <property type="match status" value="1"/>
</dbReference>
<accession>A0A6L5WFQ3</accession>
<dbReference type="EC" id="6.3.4.21" evidence="3 9"/>
<feature type="domain" description="Nicotinate phosphoribosyltransferase N-terminal" evidence="11">
    <location>
        <begin position="6"/>
        <end position="129"/>
    </location>
</feature>
<dbReference type="EMBL" id="VWSJ01000004">
    <property type="protein sequence ID" value="MSN95918.1"/>
    <property type="molecule type" value="Genomic_DNA"/>
</dbReference>
<evidence type="ECO:0000256" key="5">
    <source>
        <dbReference type="ARBA" id="ARBA00022598"/>
    </source>
</evidence>
<reference evidence="13 14" key="1">
    <citation type="submission" date="2019-09" db="EMBL/GenBank/DDBJ databases">
        <authorList>
            <person name="Silva M."/>
            <person name="Pereira G."/>
            <person name="Lopes-Da-Costa L."/>
            <person name="Silva E."/>
        </authorList>
    </citation>
    <scope>NUCLEOTIDE SEQUENCE [LARGE SCALE GENOMIC DNA]</scope>
    <source>
        <strain evidence="13 14">FMV-PI01</strain>
    </source>
</reference>
<comment type="function">
    <text evidence="9">Catalyzes the first step in the biosynthesis of NAD from nicotinic acid, the ATP-dependent synthesis of beta-nicotinate D-ribonucleotide from nicotinate and 5-phospho-D-ribose 1-phosphate.</text>
</comment>
<feature type="domain" description="Nicotinate phosphoribosyltransferase C-terminal" evidence="12">
    <location>
        <begin position="356"/>
        <end position="465"/>
    </location>
</feature>
<dbReference type="UniPathway" id="UPA00253">
    <property type="reaction ID" value="UER00457"/>
</dbReference>
<dbReference type="NCBIfam" id="NF009131">
    <property type="entry name" value="PRK12484.1"/>
    <property type="match status" value="1"/>
</dbReference>
<dbReference type="InterPro" id="IPR006405">
    <property type="entry name" value="Nic_PRibTrfase_pncB"/>
</dbReference>
<dbReference type="AlphaFoldDB" id="A0A6L5WFQ3"/>
<comment type="similarity">
    <text evidence="2 9">Belongs to the NAPRTase family.</text>
</comment>
<dbReference type="GO" id="GO:0047280">
    <property type="term" value="F:nicotinamide phosphoribosyltransferase activity"/>
    <property type="evidence" value="ECO:0007669"/>
    <property type="project" value="UniProtKB-ARBA"/>
</dbReference>
<dbReference type="CDD" id="cd01570">
    <property type="entry name" value="NAPRTase_A"/>
    <property type="match status" value="1"/>
</dbReference>
<keyword evidence="6 9" id="KW-0662">Pyridine nucleotide biosynthesis</keyword>
<dbReference type="SUPFAM" id="SSF51690">
    <property type="entry name" value="Nicotinate/Quinolinate PRTase C-terminal domain-like"/>
    <property type="match status" value="1"/>
</dbReference>
<evidence type="ECO:0000256" key="3">
    <source>
        <dbReference type="ARBA" id="ARBA00013236"/>
    </source>
</evidence>
<dbReference type="FunFam" id="3.20.20.70:FF:000076">
    <property type="entry name" value="Nicotinate phosphoribosyltransferase"/>
    <property type="match status" value="1"/>
</dbReference>
<evidence type="ECO:0000256" key="6">
    <source>
        <dbReference type="ARBA" id="ARBA00022642"/>
    </source>
</evidence>
<evidence type="ECO:0000313" key="14">
    <source>
        <dbReference type="Proteomes" id="UP000476338"/>
    </source>
</evidence>
<evidence type="ECO:0000256" key="1">
    <source>
        <dbReference type="ARBA" id="ARBA00004952"/>
    </source>
</evidence>
<sequence>MINFALFTDFYQLAMMQGYFFEKKDEVAIFDVYFRKHPSGGAYALFCGLNEVIDYIQNLKFQDSDLEYLRGLNYFRDEFLDYLKGFKFNGDIYAVDEGSIVFAYEPLIRVKANILEAQFLETAILNIINFQTLIATKASRITTSTNKPVMEFGLRRSQGKSAGFYGAKAAFVGGCVGTSNVEAAKNFDIPVLGTHSHSWVQSFDSELDSFRAYARQYKKNTLLLIDTYDTLNSGIKNAIIVFKELQNDNLKPVGVRIDSGDLEYLSKEVRKNLDEAGFEDASIIVSGDLDEHTIERLEKSDSKIDSYGVGTKLITSFDSPSLGGVYKLSGIMKGDKILPKIKISNDPRKINNPGLKQIYRFYDKDTNKAIADLISLDDEKFDDFQSLEIFHPLYTYKRKKITNFYTKPLLKPVFKDGNFVGVKKSVKEIANFAKEEKNSMWDEYLRNLKPQTYKVDLSQKLWEIKEKLINSHKF</sequence>
<dbReference type="InterPro" id="IPR036068">
    <property type="entry name" value="Nicotinate_pribotase-like_C"/>
</dbReference>
<comment type="pathway">
    <text evidence="1 9">Cofactor biosynthesis; NAD(+) biosynthesis; nicotinate D-ribonucleotide from nicotinate: step 1/1.</text>
</comment>
<comment type="PTM">
    <text evidence="9">Transiently phosphorylated on a His residue during the reaction cycle. Phosphorylation strongly increases the affinity for substrates and increases the rate of nicotinate D-ribonucleotide production. Dephosphorylation regenerates the low-affinity form of the enzyme, leading to product release.</text>
</comment>
<keyword evidence="13" id="KW-0328">Glycosyltransferase</keyword>
<evidence type="ECO:0000259" key="10">
    <source>
        <dbReference type="Pfam" id="PF04095"/>
    </source>
</evidence>
<keyword evidence="4" id="KW-0597">Phosphoprotein</keyword>
<dbReference type="PANTHER" id="PTHR11098:SF1">
    <property type="entry name" value="NICOTINATE PHOSPHORIBOSYLTRANSFERASE"/>
    <property type="match status" value="1"/>
</dbReference>
<dbReference type="PANTHER" id="PTHR11098">
    <property type="entry name" value="NICOTINATE PHOSPHORIBOSYLTRANSFERASE"/>
    <property type="match status" value="1"/>
</dbReference>
<dbReference type="Proteomes" id="UP000476338">
    <property type="component" value="Unassembled WGS sequence"/>
</dbReference>
<dbReference type="PIRSF" id="PIRSF000484">
    <property type="entry name" value="NAPRT"/>
    <property type="match status" value="1"/>
</dbReference>
<dbReference type="Pfam" id="PF17956">
    <property type="entry name" value="NAPRTase_C"/>
    <property type="match status" value="1"/>
</dbReference>
<dbReference type="InterPro" id="IPR013785">
    <property type="entry name" value="Aldolase_TIM"/>
</dbReference>
<evidence type="ECO:0000256" key="2">
    <source>
        <dbReference type="ARBA" id="ARBA00010897"/>
    </source>
</evidence>
<reference evidence="13 14" key="2">
    <citation type="submission" date="2020-03" db="EMBL/GenBank/DDBJ databases">
        <title>Campylobacter portucalensis sp. nov., a new species of Campylobacter isolated from the reproductive tract of bulls.</title>
        <authorList>
            <person name="Silva M.F."/>
            <person name="Pereira G."/>
            <person name="Carneiro C."/>
            <person name="Hemphill A."/>
            <person name="Mateus L."/>
            <person name="Lopes-Da-Costa L."/>
            <person name="Silva E."/>
        </authorList>
    </citation>
    <scope>NUCLEOTIDE SEQUENCE [LARGE SCALE GENOMIC DNA]</scope>
    <source>
        <strain evidence="13 14">FMV-PI01</strain>
    </source>
</reference>
<dbReference type="NCBIfam" id="NF006695">
    <property type="entry name" value="PRK09243.1-2"/>
    <property type="match status" value="1"/>
</dbReference>
<keyword evidence="7 9" id="KW-0808">Transferase</keyword>
<dbReference type="Gene3D" id="3.20.20.70">
    <property type="entry name" value="Aldolase class I"/>
    <property type="match status" value="1"/>
</dbReference>
<dbReference type="InterPro" id="IPR041619">
    <property type="entry name" value="NAPRTase_C"/>
</dbReference>
<proteinExistence type="inferred from homology"/>
<dbReference type="RefSeq" id="WP_154570182.1">
    <property type="nucleotide sequence ID" value="NZ_VWSJ01000004.1"/>
</dbReference>
<evidence type="ECO:0000256" key="4">
    <source>
        <dbReference type="ARBA" id="ARBA00022553"/>
    </source>
</evidence>
<dbReference type="GO" id="GO:0034355">
    <property type="term" value="P:NAD+ biosynthetic process via the salvage pathway"/>
    <property type="evidence" value="ECO:0007669"/>
    <property type="project" value="TreeGrafter"/>
</dbReference>
<dbReference type="GO" id="GO:0005829">
    <property type="term" value="C:cytosol"/>
    <property type="evidence" value="ECO:0007669"/>
    <property type="project" value="TreeGrafter"/>
</dbReference>
<evidence type="ECO:0000313" key="13">
    <source>
        <dbReference type="EMBL" id="MSN95918.1"/>
    </source>
</evidence>
<evidence type="ECO:0000256" key="9">
    <source>
        <dbReference type="RuleBase" id="RU365100"/>
    </source>
</evidence>
<comment type="catalytic activity">
    <reaction evidence="8 9">
        <text>5-phospho-alpha-D-ribose 1-diphosphate + nicotinate + ATP + H2O = nicotinate beta-D-ribonucleotide + ADP + phosphate + diphosphate</text>
        <dbReference type="Rhea" id="RHEA:36163"/>
        <dbReference type="ChEBI" id="CHEBI:15377"/>
        <dbReference type="ChEBI" id="CHEBI:30616"/>
        <dbReference type="ChEBI" id="CHEBI:32544"/>
        <dbReference type="ChEBI" id="CHEBI:33019"/>
        <dbReference type="ChEBI" id="CHEBI:43474"/>
        <dbReference type="ChEBI" id="CHEBI:57502"/>
        <dbReference type="ChEBI" id="CHEBI:58017"/>
        <dbReference type="ChEBI" id="CHEBI:456216"/>
        <dbReference type="EC" id="6.3.4.21"/>
    </reaction>
</comment>
<evidence type="ECO:0000259" key="12">
    <source>
        <dbReference type="Pfam" id="PF17956"/>
    </source>
</evidence>
<keyword evidence="14" id="KW-1185">Reference proteome</keyword>
<name>A0A6L5WFQ3_9BACT</name>
<evidence type="ECO:0000256" key="7">
    <source>
        <dbReference type="ARBA" id="ARBA00022679"/>
    </source>
</evidence>
<gene>
    <name evidence="13" type="ORF">F1B92_01700</name>
</gene>
<evidence type="ECO:0000256" key="8">
    <source>
        <dbReference type="ARBA" id="ARBA00048668"/>
    </source>
</evidence>
<protein>
    <recommendedName>
        <fullName evidence="3 9">Nicotinate phosphoribosyltransferase</fullName>
        <ecNumber evidence="3 9">6.3.4.21</ecNumber>
    </recommendedName>
</protein>
<dbReference type="InterPro" id="IPR041525">
    <property type="entry name" value="N/Namide_PRibTrfase"/>
</dbReference>